<dbReference type="STRING" id="37001.A0A1A9X0P7"/>
<comment type="subcellular location">
    <subcellularLocation>
        <location evidence="1">Lysosome</location>
    </subcellularLocation>
    <subcellularLocation>
        <location evidence="2">Secreted</location>
    </subcellularLocation>
</comment>
<reference evidence="10" key="2">
    <citation type="submission" date="2020-05" db="UniProtKB">
        <authorList>
            <consortium name="EnsemblMetazoa"/>
        </authorList>
    </citation>
    <scope>IDENTIFICATION</scope>
    <source>
        <strain evidence="10">IAEA</strain>
    </source>
</reference>
<evidence type="ECO:0000256" key="3">
    <source>
        <dbReference type="ARBA" id="ARBA00009336"/>
    </source>
</evidence>
<feature type="chain" id="PRO_5008400899" description="Chitinase domain-containing protein 1" evidence="8">
    <location>
        <begin position="21"/>
        <end position="392"/>
    </location>
</feature>
<dbReference type="Gene3D" id="3.20.20.80">
    <property type="entry name" value="Glycosidases"/>
    <property type="match status" value="1"/>
</dbReference>
<evidence type="ECO:0000259" key="9">
    <source>
        <dbReference type="PROSITE" id="PS51910"/>
    </source>
</evidence>
<feature type="domain" description="GH18" evidence="9">
    <location>
        <begin position="79"/>
        <end position="392"/>
    </location>
</feature>
<dbReference type="GO" id="GO:0005764">
    <property type="term" value="C:lysosome"/>
    <property type="evidence" value="ECO:0007669"/>
    <property type="project" value="UniProtKB-SubCell"/>
</dbReference>
<dbReference type="AlphaFoldDB" id="A0A1A9X0P7"/>
<dbReference type="Gene3D" id="3.10.50.10">
    <property type="match status" value="1"/>
</dbReference>
<comment type="similarity">
    <text evidence="3">Belongs to the glycosyl hydrolase 18 family.</text>
</comment>
<keyword evidence="6" id="KW-0458">Lysosome</keyword>
<dbReference type="GO" id="GO:0005576">
    <property type="term" value="C:extracellular region"/>
    <property type="evidence" value="ECO:0007669"/>
    <property type="project" value="UniProtKB-SubCell"/>
</dbReference>
<dbReference type="InterPro" id="IPR017853">
    <property type="entry name" value="GH"/>
</dbReference>
<reference evidence="11" key="1">
    <citation type="submission" date="2014-03" db="EMBL/GenBank/DDBJ databases">
        <authorList>
            <person name="Aksoy S."/>
            <person name="Warren W."/>
            <person name="Wilson R.K."/>
        </authorList>
    </citation>
    <scope>NUCLEOTIDE SEQUENCE [LARGE SCALE GENOMIC DNA]</scope>
    <source>
        <strain evidence="11">IAEA</strain>
    </source>
</reference>
<keyword evidence="5 8" id="KW-0732">Signal</keyword>
<dbReference type="GO" id="GO:0008061">
    <property type="term" value="F:chitin binding"/>
    <property type="evidence" value="ECO:0007669"/>
    <property type="project" value="InterPro"/>
</dbReference>
<evidence type="ECO:0000256" key="2">
    <source>
        <dbReference type="ARBA" id="ARBA00004613"/>
    </source>
</evidence>
<name>A0A1A9X0P7_9MUSC</name>
<dbReference type="VEuPathDB" id="VectorBase:GBRI039826"/>
<dbReference type="EnsemblMetazoa" id="GBRI039826-RA">
    <property type="protein sequence ID" value="GBRI039826-PA"/>
    <property type="gene ID" value="GBRI039826"/>
</dbReference>
<sequence length="392" mass="45396">MLKEMMLLTLLVLFIYAALGTITPGNKVKGKSKQLKLKNGPQNVSVYDLDLIEAEPSAKDILINCQAYFKDTSLRNFNNTVLGYVTPWNSQGYNVAKIFTKKFNIISPVWFQLIKQAGKYSIAGDQDIDSSWITEVRRRGDSIDVLPRFVFEKFNDRDFSLLLSQTTERAKVSEVIINICLQYGFEGIVLEYWSQLTGRVDNKFLINLAMDISKALKEYNLKFVLVIPPMRKELPNAFSEKELDELYSYVYAFSLMTYDYSSVHRPGANAPLYWIKQTIENLVPTNSRNFNEKRQKILLGINMYGNDYTPDGGGPIVAHQYLDLLRHVKKRLSYDEHDEENFFEIRTTSGRHYVFYPSLYSINKRIRLAQELKVGISIWELGQGLNYFYDLF</sequence>
<evidence type="ECO:0000256" key="8">
    <source>
        <dbReference type="SAM" id="SignalP"/>
    </source>
</evidence>
<dbReference type="FunFam" id="3.10.50.10:FF:000002">
    <property type="entry name" value="Chitinase domain-containing protein 1"/>
    <property type="match status" value="1"/>
</dbReference>
<dbReference type="Pfam" id="PF00704">
    <property type="entry name" value="Glyco_hydro_18"/>
    <property type="match status" value="1"/>
</dbReference>
<dbReference type="SUPFAM" id="SSF51445">
    <property type="entry name" value="(Trans)glycosidases"/>
    <property type="match status" value="1"/>
</dbReference>
<feature type="signal peptide" evidence="8">
    <location>
        <begin position="1"/>
        <end position="20"/>
    </location>
</feature>
<dbReference type="CDD" id="cd02876">
    <property type="entry name" value="GH18_SI-CLP"/>
    <property type="match status" value="1"/>
</dbReference>
<organism evidence="10 11">
    <name type="scientific">Glossina brevipalpis</name>
    <dbReference type="NCBI Taxonomy" id="37001"/>
    <lineage>
        <taxon>Eukaryota</taxon>
        <taxon>Metazoa</taxon>
        <taxon>Ecdysozoa</taxon>
        <taxon>Arthropoda</taxon>
        <taxon>Hexapoda</taxon>
        <taxon>Insecta</taxon>
        <taxon>Pterygota</taxon>
        <taxon>Neoptera</taxon>
        <taxon>Endopterygota</taxon>
        <taxon>Diptera</taxon>
        <taxon>Brachycera</taxon>
        <taxon>Muscomorpha</taxon>
        <taxon>Hippoboscoidea</taxon>
        <taxon>Glossinidae</taxon>
        <taxon>Glossina</taxon>
    </lineage>
</organism>
<dbReference type="PROSITE" id="PS51910">
    <property type="entry name" value="GH18_2"/>
    <property type="match status" value="1"/>
</dbReference>
<evidence type="ECO:0000256" key="6">
    <source>
        <dbReference type="ARBA" id="ARBA00023228"/>
    </source>
</evidence>
<protein>
    <recommendedName>
        <fullName evidence="7">Chitinase domain-containing protein 1</fullName>
    </recommendedName>
</protein>
<accession>A0A1A9X0P7</accession>
<evidence type="ECO:0000256" key="4">
    <source>
        <dbReference type="ARBA" id="ARBA00022525"/>
    </source>
</evidence>
<dbReference type="InterPro" id="IPR011583">
    <property type="entry name" value="Chitinase_II/V-like_cat"/>
</dbReference>
<dbReference type="GO" id="GO:0070492">
    <property type="term" value="F:oligosaccharide binding"/>
    <property type="evidence" value="ECO:0007669"/>
    <property type="project" value="TreeGrafter"/>
</dbReference>
<evidence type="ECO:0000313" key="10">
    <source>
        <dbReference type="EnsemblMetazoa" id="GBRI039826-PA"/>
    </source>
</evidence>
<dbReference type="PANTHER" id="PTHR46066:SF2">
    <property type="entry name" value="CHITINASE DOMAIN-CONTAINING PROTEIN 1"/>
    <property type="match status" value="1"/>
</dbReference>
<proteinExistence type="inferred from homology"/>
<evidence type="ECO:0000256" key="5">
    <source>
        <dbReference type="ARBA" id="ARBA00022729"/>
    </source>
</evidence>
<evidence type="ECO:0000256" key="1">
    <source>
        <dbReference type="ARBA" id="ARBA00004371"/>
    </source>
</evidence>
<keyword evidence="4" id="KW-0964">Secreted</keyword>
<dbReference type="GO" id="GO:0012505">
    <property type="term" value="C:endomembrane system"/>
    <property type="evidence" value="ECO:0007669"/>
    <property type="project" value="TreeGrafter"/>
</dbReference>
<dbReference type="SMART" id="SM00636">
    <property type="entry name" value="Glyco_18"/>
    <property type="match status" value="1"/>
</dbReference>
<dbReference type="Proteomes" id="UP000091820">
    <property type="component" value="Unassembled WGS sequence"/>
</dbReference>
<dbReference type="GO" id="GO:0005975">
    <property type="term" value="P:carbohydrate metabolic process"/>
    <property type="evidence" value="ECO:0007669"/>
    <property type="project" value="InterPro"/>
</dbReference>
<evidence type="ECO:0000313" key="11">
    <source>
        <dbReference type="Proteomes" id="UP000091820"/>
    </source>
</evidence>
<evidence type="ECO:0000256" key="7">
    <source>
        <dbReference type="ARBA" id="ARBA00040976"/>
    </source>
</evidence>
<keyword evidence="11" id="KW-1185">Reference proteome</keyword>
<dbReference type="PANTHER" id="PTHR46066">
    <property type="entry name" value="CHITINASE DOMAIN-CONTAINING PROTEIN 1 FAMILY MEMBER"/>
    <property type="match status" value="1"/>
</dbReference>
<dbReference type="InterPro" id="IPR001223">
    <property type="entry name" value="Glyco_hydro18_cat"/>
</dbReference>
<dbReference type="FunFam" id="3.20.20.80:FF:000028">
    <property type="entry name" value="Chitinase domain-containing protein 1"/>
    <property type="match status" value="1"/>
</dbReference>
<dbReference type="InterPro" id="IPR029070">
    <property type="entry name" value="Chitinase_insertion_sf"/>
</dbReference>